<feature type="region of interest" description="Disordered" evidence="6">
    <location>
        <begin position="1"/>
        <end position="26"/>
    </location>
</feature>
<evidence type="ECO:0000256" key="4">
    <source>
        <dbReference type="ARBA" id="ARBA00022989"/>
    </source>
</evidence>
<comment type="subcellular location">
    <subcellularLocation>
        <location evidence="1">Membrane</location>
        <topology evidence="1">Multi-pass membrane protein</topology>
    </subcellularLocation>
</comment>
<dbReference type="Pfam" id="PF01545">
    <property type="entry name" value="Cation_efflux"/>
    <property type="match status" value="1"/>
</dbReference>
<keyword evidence="3" id="KW-0812">Transmembrane</keyword>
<keyword evidence="5" id="KW-0472">Membrane</keyword>
<dbReference type="InterPro" id="IPR002524">
    <property type="entry name" value="Cation_efflux"/>
</dbReference>
<proteinExistence type="predicted"/>
<evidence type="ECO:0000256" key="2">
    <source>
        <dbReference type="ARBA" id="ARBA00022448"/>
    </source>
</evidence>
<dbReference type="Gene3D" id="1.20.1510.10">
    <property type="entry name" value="Cation efflux protein transmembrane domain"/>
    <property type="match status" value="1"/>
</dbReference>
<dbReference type="NCBIfam" id="TIGR01297">
    <property type="entry name" value="CDF"/>
    <property type="match status" value="1"/>
</dbReference>
<comment type="caution">
    <text evidence="8">The sequence shown here is derived from an EMBL/GenBank/DDBJ whole genome shotgun (WGS) entry which is preliminary data.</text>
</comment>
<keyword evidence="9" id="KW-1185">Reference proteome</keyword>
<dbReference type="AlphaFoldDB" id="A0A561VMT0"/>
<keyword evidence="4" id="KW-1133">Transmembrane helix</keyword>
<keyword evidence="2" id="KW-0813">Transport</keyword>
<dbReference type="PANTHER" id="PTHR13414:SF9">
    <property type="entry name" value="PROTON-COUPLED ZINC ANTIPORTER SLC30A9, MITOCHONDRIAL"/>
    <property type="match status" value="1"/>
</dbReference>
<evidence type="ECO:0000259" key="7">
    <source>
        <dbReference type="Pfam" id="PF01545"/>
    </source>
</evidence>
<dbReference type="OrthoDB" id="9806522at2"/>
<evidence type="ECO:0000256" key="3">
    <source>
        <dbReference type="ARBA" id="ARBA00022692"/>
    </source>
</evidence>
<dbReference type="Proteomes" id="UP000320239">
    <property type="component" value="Unassembled WGS sequence"/>
</dbReference>
<dbReference type="SUPFAM" id="SSF161111">
    <property type="entry name" value="Cation efflux protein transmembrane domain-like"/>
    <property type="match status" value="1"/>
</dbReference>
<dbReference type="GO" id="GO:0016020">
    <property type="term" value="C:membrane"/>
    <property type="evidence" value="ECO:0007669"/>
    <property type="project" value="UniProtKB-SubCell"/>
</dbReference>
<dbReference type="PANTHER" id="PTHR13414">
    <property type="entry name" value="HUEL-CATION TRANSPORTER"/>
    <property type="match status" value="1"/>
</dbReference>
<evidence type="ECO:0000313" key="9">
    <source>
        <dbReference type="Proteomes" id="UP000320239"/>
    </source>
</evidence>
<evidence type="ECO:0000313" key="8">
    <source>
        <dbReference type="EMBL" id="TWG12915.1"/>
    </source>
</evidence>
<feature type="domain" description="Cation efflux protein transmembrane" evidence="7">
    <location>
        <begin position="34"/>
        <end position="243"/>
    </location>
</feature>
<evidence type="ECO:0000256" key="6">
    <source>
        <dbReference type="SAM" id="MobiDB-lite"/>
    </source>
</evidence>
<dbReference type="GO" id="GO:0006829">
    <property type="term" value="P:zinc ion transport"/>
    <property type="evidence" value="ECO:0007669"/>
    <property type="project" value="InterPro"/>
</dbReference>
<sequence length="329" mass="35187">MDKIAVADRAAAPAASGDEERNTGRNAGESTWTVLVAVAANGAIAVAKIVAGLLTGSASMWAEAAHSIADTGNEVLLLIGLKRSRREPDERHPFGYGQERYFWTFLAALGIFLVGGVLSIGEGVRGMLMPEPVESLGVGIGVLVVAAGFESYSWYTAHKQLRAESRQRNRSLRHHLRHASDPSATTVFLEDTAALAGLGIALVALILHAVTGWAGWDAVGSMSIGLLLILVAWLLARRSKGLLLDESAPADVLDPIREQVRGEAWVGRIRDLHAVWVGPSQLLVNVWVTPAAAVRDAPAAQLLAHSDDLRRRLMADDAIARVTVTLERD</sequence>
<organism evidence="8 9">
    <name type="scientific">Actinoplanes teichomyceticus</name>
    <dbReference type="NCBI Taxonomy" id="1867"/>
    <lineage>
        <taxon>Bacteria</taxon>
        <taxon>Bacillati</taxon>
        <taxon>Actinomycetota</taxon>
        <taxon>Actinomycetes</taxon>
        <taxon>Micromonosporales</taxon>
        <taxon>Micromonosporaceae</taxon>
        <taxon>Actinoplanes</taxon>
    </lineage>
</organism>
<dbReference type="GO" id="GO:0008324">
    <property type="term" value="F:monoatomic cation transmembrane transporter activity"/>
    <property type="evidence" value="ECO:0007669"/>
    <property type="project" value="InterPro"/>
</dbReference>
<gene>
    <name evidence="8" type="ORF">FHX34_105783</name>
</gene>
<reference evidence="8 9" key="1">
    <citation type="submission" date="2019-06" db="EMBL/GenBank/DDBJ databases">
        <title>Sequencing the genomes of 1000 actinobacteria strains.</title>
        <authorList>
            <person name="Klenk H.-P."/>
        </authorList>
    </citation>
    <scope>NUCLEOTIDE SEQUENCE [LARGE SCALE GENOMIC DNA]</scope>
    <source>
        <strain evidence="8 9">DSM 43866</strain>
    </source>
</reference>
<dbReference type="EMBL" id="VIWY01000005">
    <property type="protein sequence ID" value="TWG12915.1"/>
    <property type="molecule type" value="Genomic_DNA"/>
</dbReference>
<dbReference type="InterPro" id="IPR058533">
    <property type="entry name" value="Cation_efflux_TM"/>
</dbReference>
<evidence type="ECO:0000256" key="5">
    <source>
        <dbReference type="ARBA" id="ARBA00023136"/>
    </source>
</evidence>
<dbReference type="InterPro" id="IPR027469">
    <property type="entry name" value="Cation_efflux_TMD_sf"/>
</dbReference>
<dbReference type="InterPro" id="IPR040177">
    <property type="entry name" value="SLC30A9"/>
</dbReference>
<accession>A0A561VMT0</accession>
<evidence type="ECO:0000256" key="1">
    <source>
        <dbReference type="ARBA" id="ARBA00004141"/>
    </source>
</evidence>
<name>A0A561VMT0_ACTTI</name>
<protein>
    <submittedName>
        <fullName evidence="8">Cation diffusion facilitator family transporter</fullName>
    </submittedName>
</protein>